<dbReference type="InterPro" id="IPR016163">
    <property type="entry name" value="Ald_DH_C"/>
</dbReference>
<evidence type="ECO:0000256" key="2">
    <source>
        <dbReference type="ARBA" id="ARBA00009986"/>
    </source>
</evidence>
<dbReference type="PROSITE" id="PS00687">
    <property type="entry name" value="ALDEHYDE_DEHYDR_GLU"/>
    <property type="match status" value="1"/>
</dbReference>
<evidence type="ECO:0000313" key="13">
    <source>
        <dbReference type="Proteomes" id="UP000683360"/>
    </source>
</evidence>
<dbReference type="GO" id="GO:0005759">
    <property type="term" value="C:mitochondrial matrix"/>
    <property type="evidence" value="ECO:0007669"/>
    <property type="project" value="TreeGrafter"/>
</dbReference>
<dbReference type="InterPro" id="IPR050485">
    <property type="entry name" value="Proline_metab_enzyme"/>
</dbReference>
<evidence type="ECO:0000256" key="6">
    <source>
        <dbReference type="ARBA" id="ARBA00048142"/>
    </source>
</evidence>
<comment type="similarity">
    <text evidence="2 8">Belongs to the aldehyde dehydrogenase family.</text>
</comment>
<protein>
    <recommendedName>
        <fullName evidence="9 10">Multifunctional fusion protein</fullName>
    </recommendedName>
    <domain>
        <recommendedName>
            <fullName evidence="10">Delta-1-pyrroline-5-carboxylate dehydrogenase</fullName>
            <shortName evidence="10">P5C dehydrogenase</shortName>
        </recommendedName>
        <alternativeName>
            <fullName evidence="9">L-glutamate gamma-semialdehyde dehydrogenase</fullName>
        </alternativeName>
    </domain>
    <domain>
        <recommendedName>
            <fullName evidence="9">L-glutamate gamma-semialdehyde dehydrogenase</fullName>
            <ecNumber evidence="9">1.2.1.88</ecNumber>
        </recommendedName>
    </domain>
</protein>
<comment type="catalytic activity">
    <reaction evidence="6 9">
        <text>L-glutamate 5-semialdehyde + NAD(+) + H2O = L-glutamate + NADH + 2 H(+)</text>
        <dbReference type="Rhea" id="RHEA:30235"/>
        <dbReference type="ChEBI" id="CHEBI:15377"/>
        <dbReference type="ChEBI" id="CHEBI:15378"/>
        <dbReference type="ChEBI" id="CHEBI:29985"/>
        <dbReference type="ChEBI" id="CHEBI:57540"/>
        <dbReference type="ChEBI" id="CHEBI:57945"/>
        <dbReference type="ChEBI" id="CHEBI:58066"/>
        <dbReference type="EC" id="1.2.1.88"/>
    </reaction>
</comment>
<dbReference type="GO" id="GO:0010133">
    <property type="term" value="P:L-proline catabolic process to L-glutamate"/>
    <property type="evidence" value="ECO:0007669"/>
    <property type="project" value="UniProtKB-UniRule"/>
</dbReference>
<dbReference type="PROSITE" id="PS00070">
    <property type="entry name" value="ALDEHYDE_DEHYDR_CYS"/>
    <property type="match status" value="1"/>
</dbReference>
<dbReference type="InterPro" id="IPR029510">
    <property type="entry name" value="Ald_DH_CS_GLU"/>
</dbReference>
<comment type="pathway">
    <text evidence="1 9">Amino-acid degradation; L-proline degradation into L-glutamate; L-glutamate from L-proline: step 2/2.</text>
</comment>
<name>A0A8S3R7Q7_MYTED</name>
<dbReference type="NCBIfam" id="TIGR01236">
    <property type="entry name" value="D1pyr5carbox1"/>
    <property type="match status" value="1"/>
</dbReference>
<reference evidence="12" key="1">
    <citation type="submission" date="2021-03" db="EMBL/GenBank/DDBJ databases">
        <authorList>
            <person name="Bekaert M."/>
        </authorList>
    </citation>
    <scope>NUCLEOTIDE SEQUENCE</scope>
</reference>
<evidence type="ECO:0000256" key="5">
    <source>
        <dbReference type="ARBA" id="ARBA00023062"/>
    </source>
</evidence>
<dbReference type="Pfam" id="PF00171">
    <property type="entry name" value="Aldedh"/>
    <property type="match status" value="1"/>
</dbReference>
<dbReference type="InterPro" id="IPR016161">
    <property type="entry name" value="Ald_DH/histidinol_DH"/>
</dbReference>
<dbReference type="GO" id="GO:0003842">
    <property type="term" value="F:L-glutamate gamma-semialdehyde dehydrogenase activity"/>
    <property type="evidence" value="ECO:0007669"/>
    <property type="project" value="UniProtKB-UniRule"/>
</dbReference>
<evidence type="ECO:0000256" key="9">
    <source>
        <dbReference type="RuleBase" id="RU366016"/>
    </source>
</evidence>
<dbReference type="AlphaFoldDB" id="A0A8S3R7Q7"/>
<dbReference type="CDD" id="cd07123">
    <property type="entry name" value="ALDH_F4-17_P5CDH"/>
    <property type="match status" value="1"/>
</dbReference>
<dbReference type="EMBL" id="CAJPWZ010000931">
    <property type="protein sequence ID" value="CAG2203750.1"/>
    <property type="molecule type" value="Genomic_DNA"/>
</dbReference>
<dbReference type="FunFam" id="3.40.605.10:FF:000006">
    <property type="entry name" value="1-pyrroline-5-carboxylate dehydrogenase"/>
    <property type="match status" value="1"/>
</dbReference>
<dbReference type="InterPro" id="IPR016162">
    <property type="entry name" value="Ald_DH_N"/>
</dbReference>
<dbReference type="EC" id="1.2.1.88" evidence="9"/>
<dbReference type="Proteomes" id="UP000683360">
    <property type="component" value="Unassembled WGS sequence"/>
</dbReference>
<dbReference type="InterPro" id="IPR015590">
    <property type="entry name" value="Aldehyde_DH_dom"/>
</dbReference>
<keyword evidence="5 9" id="KW-0642">Proline metabolism</keyword>
<dbReference type="SUPFAM" id="SSF53720">
    <property type="entry name" value="ALDH-like"/>
    <property type="match status" value="1"/>
</dbReference>
<evidence type="ECO:0000256" key="7">
    <source>
        <dbReference type="PROSITE-ProRule" id="PRU10007"/>
    </source>
</evidence>
<comment type="caution">
    <text evidence="12">The sequence shown here is derived from an EMBL/GenBank/DDBJ whole genome shotgun (WGS) entry which is preliminary data.</text>
</comment>
<organism evidence="12 13">
    <name type="scientific">Mytilus edulis</name>
    <name type="common">Blue mussel</name>
    <dbReference type="NCBI Taxonomy" id="6550"/>
    <lineage>
        <taxon>Eukaryota</taxon>
        <taxon>Metazoa</taxon>
        <taxon>Spiralia</taxon>
        <taxon>Lophotrochozoa</taxon>
        <taxon>Mollusca</taxon>
        <taxon>Bivalvia</taxon>
        <taxon>Autobranchia</taxon>
        <taxon>Pteriomorphia</taxon>
        <taxon>Mytilida</taxon>
        <taxon>Mytiloidea</taxon>
        <taxon>Mytilidae</taxon>
        <taxon>Mytilinae</taxon>
        <taxon>Mytilus</taxon>
    </lineage>
</organism>
<dbReference type="PANTHER" id="PTHR42862:SF1">
    <property type="entry name" value="DELTA-1-PYRROLINE-5-CARBOXYLATE DEHYDROGENASE 2, ISOFORM A-RELATED"/>
    <property type="match status" value="1"/>
</dbReference>
<sequence>MLSKTRLVLSSIKRLCRVSQVTSTAQNRHIQTITAYTAVNEPVLSYEDGCEEKEALLKTLEKYSSSTEDVPIVIGDEEFRTKEIKYQVEPFDHQVKIAKYYNATPELVQKAIENSLKARKAWDRTPLEARCDIFLKAADLMSKEYRMDLMATTMMGQAKNIVQAEIDAVCELIDFLRFNVQYALSLQTQQPLSPSAFETINSQNLRGMEGFWAAISPFNFTAIGGNLCQSPAIMGNVTVWKPSDTAMLSNYLVYKIYREAGLPPGVINFVPADGPVFGNTVTASKHLAGINFTGSVRTFQHLWKQVANNIEKYRTYPRLIGECGGKNFHFVHKSGDLESVVNGTIRSAFEYGGQKCSACSRMYIPQSMWPEVKEKMLKIHKEIQVGSPLEVETFVSAVIDDKSFARNKSYLDHAKSSPNLTILAGGKCDDSKGYFVEPTIIETTDPEDKIMKEEIFGPILTVYPYPDDQYKEVADILEETSPFALTGAIFALDEEVKEELIDKFRDCAGNFYINDKSTGSVVGQQPFGGNRLSGTNDKAGGANYLLRFASIQSVKETFKPLTAWDYPYMN</sequence>
<evidence type="ECO:0000256" key="8">
    <source>
        <dbReference type="RuleBase" id="RU003345"/>
    </source>
</evidence>
<evidence type="ECO:0000256" key="10">
    <source>
        <dbReference type="RuleBase" id="RU366030"/>
    </source>
</evidence>
<gene>
    <name evidence="12" type="ORF">MEDL_18359</name>
</gene>
<dbReference type="Gene3D" id="3.40.309.10">
    <property type="entry name" value="Aldehyde Dehydrogenase, Chain A, domain 2"/>
    <property type="match status" value="1"/>
</dbReference>
<dbReference type="InterPro" id="IPR005931">
    <property type="entry name" value="P5CDH/ALDH4A1"/>
</dbReference>
<evidence type="ECO:0000256" key="3">
    <source>
        <dbReference type="ARBA" id="ARBA00023002"/>
    </source>
</evidence>
<dbReference type="OrthoDB" id="5322683at2759"/>
<accession>A0A8S3R7Q7</accession>
<proteinExistence type="inferred from homology"/>
<evidence type="ECO:0000259" key="11">
    <source>
        <dbReference type="Pfam" id="PF00171"/>
    </source>
</evidence>
<feature type="domain" description="Aldehyde dehydrogenase" evidence="11">
    <location>
        <begin position="88"/>
        <end position="554"/>
    </location>
</feature>
<dbReference type="PANTHER" id="PTHR42862">
    <property type="entry name" value="DELTA-1-PYRROLINE-5-CARBOXYLATE DEHYDROGENASE 1, ISOFORM A-RELATED"/>
    <property type="match status" value="1"/>
</dbReference>
<dbReference type="Gene3D" id="3.40.605.10">
    <property type="entry name" value="Aldehyde Dehydrogenase, Chain A, domain 1"/>
    <property type="match status" value="1"/>
</dbReference>
<dbReference type="InterPro" id="IPR016160">
    <property type="entry name" value="Ald_DH_CS_CYS"/>
</dbReference>
<keyword evidence="4 9" id="KW-0520">NAD</keyword>
<feature type="active site" evidence="7">
    <location>
        <position position="322"/>
    </location>
</feature>
<evidence type="ECO:0000256" key="1">
    <source>
        <dbReference type="ARBA" id="ARBA00004786"/>
    </source>
</evidence>
<evidence type="ECO:0000313" key="12">
    <source>
        <dbReference type="EMBL" id="CAG2203750.1"/>
    </source>
</evidence>
<keyword evidence="13" id="KW-1185">Reference proteome</keyword>
<keyword evidence="3 8" id="KW-0560">Oxidoreductase</keyword>
<dbReference type="FunFam" id="3.40.309.10:FF:000005">
    <property type="entry name" value="1-pyrroline-5-carboxylate dehydrogenase 1"/>
    <property type="match status" value="1"/>
</dbReference>
<evidence type="ECO:0000256" key="4">
    <source>
        <dbReference type="ARBA" id="ARBA00023027"/>
    </source>
</evidence>